<evidence type="ECO:0000256" key="4">
    <source>
        <dbReference type="ARBA" id="ARBA00022729"/>
    </source>
</evidence>
<evidence type="ECO:0000256" key="2">
    <source>
        <dbReference type="ARBA" id="ARBA00006654"/>
    </source>
</evidence>
<sequence length="537" mass="60720">MSPIIIDRLKKSFLPYGLIFIFLIVIIICLTILTIVYASLWRSNKVSPKIYAVENGIIGYPVRLPNDGRYVQWTFLHLNDVYELLPLDRGRKGGLARVAYIRRLLKEENSHTYTILAGDLLSPSALSSSKVNDTTLNGKQMIATMNTLGLDFMTFGNHEFDLAENDLLARMNESKFTWISSNVFRKDNNQLFGSSISHKIITIDTVRILFIGLTIDGTGSYIQYINQTSLVNYVQEFLNKFSKNETYDVLVAITHLDLIIDAELATKIPQIDLIIGGHEHENYYYLRGRQYTPIYKADANAFTVYIHRCAFNLDTKRFRIYSHLTQITSEIPDDEQTATVANYWFNLGIQGFQALGFEPNEIVSCLPSGIELDGRSESVRSQMTLLTASICESMLELTAHNETTIGIINSGTVRIDDILRETITQYDILRTLPFGNIVIVISVPGELLARVLTTGISIKGNGMFLAYTRVETPDDGKTWLFNGIDISKSGLTYRIATTSYLRDNTQLNNSDVVTLYDSNTTQTKSLLEYLQRKYPPC</sequence>
<protein>
    <recommendedName>
        <fullName evidence="3">5'-nucleotidase</fullName>
        <ecNumber evidence="3">3.1.3.5</ecNumber>
    </recommendedName>
</protein>
<dbReference type="PANTHER" id="PTHR11575:SF24">
    <property type="entry name" value="5'-NUCLEOTIDASE"/>
    <property type="match status" value="1"/>
</dbReference>
<evidence type="ECO:0000256" key="5">
    <source>
        <dbReference type="RuleBase" id="RU362119"/>
    </source>
</evidence>
<comment type="similarity">
    <text evidence="2 5">Belongs to the 5'-nucleotidase family.</text>
</comment>
<dbReference type="PRINTS" id="PR01607">
    <property type="entry name" value="APYRASEFAMLY"/>
</dbReference>
<dbReference type="AlphaFoldDB" id="A0A814BIQ9"/>
<dbReference type="Gene3D" id="3.90.780.10">
    <property type="entry name" value="5'-Nucleotidase, C-terminal domain"/>
    <property type="match status" value="1"/>
</dbReference>
<dbReference type="PANTHER" id="PTHR11575">
    <property type="entry name" value="5'-NUCLEOTIDASE-RELATED"/>
    <property type="match status" value="1"/>
</dbReference>
<evidence type="ECO:0000256" key="1">
    <source>
        <dbReference type="ARBA" id="ARBA00000815"/>
    </source>
</evidence>
<gene>
    <name evidence="9" type="ORF">VCS650_LOCUS10865</name>
</gene>
<comment type="catalytic activity">
    <reaction evidence="1">
        <text>a ribonucleoside 5'-phosphate + H2O = a ribonucleoside + phosphate</text>
        <dbReference type="Rhea" id="RHEA:12484"/>
        <dbReference type="ChEBI" id="CHEBI:15377"/>
        <dbReference type="ChEBI" id="CHEBI:18254"/>
        <dbReference type="ChEBI" id="CHEBI:43474"/>
        <dbReference type="ChEBI" id="CHEBI:58043"/>
        <dbReference type="EC" id="3.1.3.5"/>
    </reaction>
</comment>
<keyword evidence="6" id="KW-0472">Membrane</keyword>
<dbReference type="GO" id="GO:0009166">
    <property type="term" value="P:nucleotide catabolic process"/>
    <property type="evidence" value="ECO:0007669"/>
    <property type="project" value="InterPro"/>
</dbReference>
<dbReference type="GO" id="GO:0000166">
    <property type="term" value="F:nucleotide binding"/>
    <property type="evidence" value="ECO:0007669"/>
    <property type="project" value="UniProtKB-KW"/>
</dbReference>
<dbReference type="InterPro" id="IPR008334">
    <property type="entry name" value="5'-Nucleotdase_C"/>
</dbReference>
<dbReference type="InterPro" id="IPR004843">
    <property type="entry name" value="Calcineurin-like_PHP"/>
</dbReference>
<evidence type="ECO:0000256" key="6">
    <source>
        <dbReference type="SAM" id="Phobius"/>
    </source>
</evidence>
<dbReference type="Proteomes" id="UP000663891">
    <property type="component" value="Unassembled WGS sequence"/>
</dbReference>
<evidence type="ECO:0000259" key="7">
    <source>
        <dbReference type="Pfam" id="PF00149"/>
    </source>
</evidence>
<dbReference type="Gene3D" id="3.60.21.10">
    <property type="match status" value="1"/>
</dbReference>
<dbReference type="Pfam" id="PF02872">
    <property type="entry name" value="5_nucleotid_C"/>
    <property type="match status" value="1"/>
</dbReference>
<dbReference type="GO" id="GO:0008253">
    <property type="term" value="F:5'-nucleotidase activity"/>
    <property type="evidence" value="ECO:0007669"/>
    <property type="project" value="UniProtKB-EC"/>
</dbReference>
<feature type="domain" description="Calcineurin-like phosphoesterase" evidence="7">
    <location>
        <begin position="74"/>
        <end position="281"/>
    </location>
</feature>
<dbReference type="OrthoDB" id="10252235at2759"/>
<dbReference type="InterPro" id="IPR029052">
    <property type="entry name" value="Metallo-depent_PP-like"/>
</dbReference>
<dbReference type="EC" id="3.1.3.5" evidence="3"/>
<dbReference type="SUPFAM" id="SSF55816">
    <property type="entry name" value="5'-nucleotidase (syn. UDP-sugar hydrolase), C-terminal domain"/>
    <property type="match status" value="1"/>
</dbReference>
<proteinExistence type="inferred from homology"/>
<feature type="domain" description="5'-Nucleotidase C-terminal" evidence="8">
    <location>
        <begin position="377"/>
        <end position="495"/>
    </location>
</feature>
<dbReference type="EMBL" id="CAJNON010000079">
    <property type="protein sequence ID" value="CAF0929882.1"/>
    <property type="molecule type" value="Genomic_DNA"/>
</dbReference>
<evidence type="ECO:0000256" key="3">
    <source>
        <dbReference type="ARBA" id="ARBA00012643"/>
    </source>
</evidence>
<comment type="caution">
    <text evidence="9">The sequence shown here is derived from an EMBL/GenBank/DDBJ whole genome shotgun (WGS) entry which is preliminary data.</text>
</comment>
<keyword evidence="5" id="KW-0378">Hydrolase</keyword>
<evidence type="ECO:0000313" key="10">
    <source>
        <dbReference type="Proteomes" id="UP000663891"/>
    </source>
</evidence>
<evidence type="ECO:0000259" key="8">
    <source>
        <dbReference type="Pfam" id="PF02872"/>
    </source>
</evidence>
<dbReference type="SUPFAM" id="SSF56300">
    <property type="entry name" value="Metallo-dependent phosphatases"/>
    <property type="match status" value="1"/>
</dbReference>
<keyword evidence="6" id="KW-1133">Transmembrane helix</keyword>
<evidence type="ECO:0000313" key="9">
    <source>
        <dbReference type="EMBL" id="CAF0929882.1"/>
    </source>
</evidence>
<dbReference type="InterPro" id="IPR036907">
    <property type="entry name" value="5'-Nucleotdase_C_sf"/>
</dbReference>
<dbReference type="Pfam" id="PF00149">
    <property type="entry name" value="Metallophos"/>
    <property type="match status" value="1"/>
</dbReference>
<feature type="transmembrane region" description="Helical" evidence="6">
    <location>
        <begin position="12"/>
        <end position="40"/>
    </location>
</feature>
<keyword evidence="6" id="KW-0812">Transmembrane</keyword>
<organism evidence="9 10">
    <name type="scientific">Adineta steineri</name>
    <dbReference type="NCBI Taxonomy" id="433720"/>
    <lineage>
        <taxon>Eukaryota</taxon>
        <taxon>Metazoa</taxon>
        <taxon>Spiralia</taxon>
        <taxon>Gnathifera</taxon>
        <taxon>Rotifera</taxon>
        <taxon>Eurotatoria</taxon>
        <taxon>Bdelloidea</taxon>
        <taxon>Adinetida</taxon>
        <taxon>Adinetidae</taxon>
        <taxon>Adineta</taxon>
    </lineage>
</organism>
<reference evidence="9" key="1">
    <citation type="submission" date="2021-02" db="EMBL/GenBank/DDBJ databases">
        <authorList>
            <person name="Nowell W R."/>
        </authorList>
    </citation>
    <scope>NUCLEOTIDE SEQUENCE</scope>
</reference>
<accession>A0A814BIQ9</accession>
<keyword evidence="4" id="KW-0732">Signal</keyword>
<dbReference type="InterPro" id="IPR006179">
    <property type="entry name" value="5_nucleotidase/apyrase"/>
</dbReference>
<name>A0A814BIQ9_9BILA</name>
<keyword evidence="5" id="KW-0547">Nucleotide-binding</keyword>
<dbReference type="GO" id="GO:0008768">
    <property type="term" value="F:UDP-sugar diphosphatase activity"/>
    <property type="evidence" value="ECO:0007669"/>
    <property type="project" value="TreeGrafter"/>
</dbReference>